<sequence length="49" mass="5726">MAFAHSKGWYVSKLKEVGYIKHEGRKLESFRTYILRGLYVTHVGPITEK</sequence>
<dbReference type="EMBL" id="JACXSI010000012">
    <property type="protein sequence ID" value="MBD3107885.1"/>
    <property type="molecule type" value="Genomic_DNA"/>
</dbReference>
<reference evidence="1" key="1">
    <citation type="submission" date="2020-09" db="EMBL/GenBank/DDBJ databases">
        <title>Bacillus faecalis sp. nov., a moderately halophilic bacterium isolated from cow faeces.</title>
        <authorList>
            <person name="Jiang L."/>
            <person name="Lee J."/>
        </authorList>
    </citation>
    <scope>NUCLEOTIDE SEQUENCE</scope>
    <source>
        <strain evidence="1">AGMB 02131</strain>
    </source>
</reference>
<name>A0A927H9S4_9BACI</name>
<dbReference type="InterPro" id="IPR022580">
    <property type="entry name" value="DUF2639"/>
</dbReference>
<organism evidence="1 2">
    <name type="scientific">Peribacillus faecalis</name>
    <dbReference type="NCBI Taxonomy" id="2772559"/>
    <lineage>
        <taxon>Bacteria</taxon>
        <taxon>Bacillati</taxon>
        <taxon>Bacillota</taxon>
        <taxon>Bacilli</taxon>
        <taxon>Bacillales</taxon>
        <taxon>Bacillaceae</taxon>
        <taxon>Peribacillus</taxon>
    </lineage>
</organism>
<dbReference type="RefSeq" id="WP_190997430.1">
    <property type="nucleotide sequence ID" value="NZ_JACXSI010000012.1"/>
</dbReference>
<dbReference type="AlphaFoldDB" id="A0A927H9S4"/>
<gene>
    <name evidence="1" type="ORF">IEO70_05855</name>
</gene>
<evidence type="ECO:0000313" key="1">
    <source>
        <dbReference type="EMBL" id="MBD3107885.1"/>
    </source>
</evidence>
<dbReference type="Pfam" id="PF11121">
    <property type="entry name" value="DUF2639"/>
    <property type="match status" value="1"/>
</dbReference>
<proteinExistence type="predicted"/>
<evidence type="ECO:0000313" key="2">
    <source>
        <dbReference type="Proteomes" id="UP000602076"/>
    </source>
</evidence>
<keyword evidence="2" id="KW-1185">Reference proteome</keyword>
<protein>
    <submittedName>
        <fullName evidence="1">YflJ family protein</fullName>
    </submittedName>
</protein>
<accession>A0A927H9S4</accession>
<dbReference type="Proteomes" id="UP000602076">
    <property type="component" value="Unassembled WGS sequence"/>
</dbReference>
<comment type="caution">
    <text evidence="1">The sequence shown here is derived from an EMBL/GenBank/DDBJ whole genome shotgun (WGS) entry which is preliminary data.</text>
</comment>